<evidence type="ECO:0000313" key="2">
    <source>
        <dbReference type="Proteomes" id="UP000053660"/>
    </source>
</evidence>
<accession>A0A0B1T2Z7</accession>
<dbReference type="AlphaFoldDB" id="A0A0B1T2Z7"/>
<proteinExistence type="predicted"/>
<organism evidence="1 2">
    <name type="scientific">Oesophagostomum dentatum</name>
    <name type="common">Nodular worm</name>
    <dbReference type="NCBI Taxonomy" id="61180"/>
    <lineage>
        <taxon>Eukaryota</taxon>
        <taxon>Metazoa</taxon>
        <taxon>Ecdysozoa</taxon>
        <taxon>Nematoda</taxon>
        <taxon>Chromadorea</taxon>
        <taxon>Rhabditida</taxon>
        <taxon>Rhabditina</taxon>
        <taxon>Rhabditomorpha</taxon>
        <taxon>Strongyloidea</taxon>
        <taxon>Strongylidae</taxon>
        <taxon>Oesophagostomum</taxon>
    </lineage>
</organism>
<protein>
    <submittedName>
        <fullName evidence="1">Uncharacterized protein</fullName>
    </submittedName>
</protein>
<dbReference type="OrthoDB" id="5873540at2759"/>
<dbReference type="Proteomes" id="UP000053660">
    <property type="component" value="Unassembled WGS sequence"/>
</dbReference>
<gene>
    <name evidence="1" type="ORF">OESDEN_10033</name>
</gene>
<dbReference type="PANTHER" id="PTHR31751">
    <property type="entry name" value="SI:CH211-108C17.2-RELATED-RELATED"/>
    <property type="match status" value="1"/>
</dbReference>
<evidence type="ECO:0000313" key="1">
    <source>
        <dbReference type="EMBL" id="KHJ90127.1"/>
    </source>
</evidence>
<reference evidence="1 2" key="1">
    <citation type="submission" date="2014-03" db="EMBL/GenBank/DDBJ databases">
        <title>Draft genome of the hookworm Oesophagostomum dentatum.</title>
        <authorList>
            <person name="Mitreva M."/>
        </authorList>
    </citation>
    <scope>NUCLEOTIDE SEQUENCE [LARGE SCALE GENOMIC DNA]</scope>
    <source>
        <strain evidence="1 2">OD-Hann</strain>
    </source>
</reference>
<keyword evidence="2" id="KW-1185">Reference proteome</keyword>
<name>A0A0B1T2Z7_OESDE</name>
<sequence length="446" mass="50005">MTVAGNPLSRSKECRPYIDNAYVNEGDIPQHVIDGLNESWKSVDAKTEVAPQHLGSDFSEGPSQPEIREINNNETIKDFNIDGFDLCSSPNSSPCCSIFEPDRSSPESLAELKPYATKVGETKKALLGQYFLVEGEQLLQLFRFCPSCGTRLTKAELTAAGTAPVVRFLCPLCSLHAPYVSRWEGQKRAVEHSREKMFKGNVAACVSLITTGERFVAGESLHLAADGAYDSRGYSALIGKVVLSDTLTKLILRTEVLHRSETAHNLRVASLTTDRSKAVGKLLKDMEGDIGCVDHYYDGWHLVKWLGNELLKRDLARASPYGGTSICETKNALDRLYCRKEIFYPVSTYHLYAKLATMHLNTLRLAEMAGERNVIRTVEVQRKYNRRKSTIYFKNPVAHKWRDDILDEVFSSRLLFLNSGANDEDVQISEDIQEMMDAEEIYSAEL</sequence>
<dbReference type="EMBL" id="KN553349">
    <property type="protein sequence ID" value="KHJ90127.1"/>
    <property type="molecule type" value="Genomic_DNA"/>
</dbReference>
<dbReference type="PANTHER" id="PTHR31751:SF42">
    <property type="entry name" value="PROTEIN CBG10204"/>
    <property type="match status" value="1"/>
</dbReference>